<gene>
    <name evidence="4" type="ORF">OAUR00152_LOCUS8381</name>
</gene>
<evidence type="ECO:0000259" key="3">
    <source>
        <dbReference type="Pfam" id="PF13767"/>
    </source>
</evidence>
<reference evidence="4" key="1">
    <citation type="submission" date="2021-01" db="EMBL/GenBank/DDBJ databases">
        <authorList>
            <person name="Corre E."/>
            <person name="Pelletier E."/>
            <person name="Niang G."/>
            <person name="Scheremetjew M."/>
            <person name="Finn R."/>
            <person name="Kale V."/>
            <person name="Holt S."/>
            <person name="Cochrane G."/>
            <person name="Meng A."/>
            <person name="Brown T."/>
            <person name="Cohen L."/>
        </authorList>
    </citation>
    <scope>NUCLEOTIDE SEQUENCE</scope>
    <source>
        <strain evidence="4">Isolate 1302-5</strain>
    </source>
</reference>
<feature type="domain" description="DUF4168" evidence="3">
    <location>
        <begin position="239"/>
        <end position="284"/>
    </location>
</feature>
<evidence type="ECO:0000256" key="2">
    <source>
        <dbReference type="SAM" id="SignalP"/>
    </source>
</evidence>
<organism evidence="4">
    <name type="scientific">Odontella aurita</name>
    <dbReference type="NCBI Taxonomy" id="265563"/>
    <lineage>
        <taxon>Eukaryota</taxon>
        <taxon>Sar</taxon>
        <taxon>Stramenopiles</taxon>
        <taxon>Ochrophyta</taxon>
        <taxon>Bacillariophyta</taxon>
        <taxon>Mediophyceae</taxon>
        <taxon>Biddulphiophycidae</taxon>
        <taxon>Eupodiscales</taxon>
        <taxon>Odontellaceae</taxon>
        <taxon>Odontella</taxon>
    </lineage>
</organism>
<dbReference type="EMBL" id="HBKQ01012319">
    <property type="protein sequence ID" value="CAE2221123.1"/>
    <property type="molecule type" value="Transcribed_RNA"/>
</dbReference>
<evidence type="ECO:0000256" key="1">
    <source>
        <dbReference type="SAM" id="MobiDB-lite"/>
    </source>
</evidence>
<sequence length="426" mass="45535">MRATRVSLAAFLAFATLFGRGASSTSRTDVPLSSSFRGGAEAAAAALPWSTGVGGDKNASVSSGSSVGGKTGKKKRRKRTTSSSSGSGPYTPSRARTVEGPAVAADISSSVGVPALEGGVAAADAVAAAAADSDVVDDALLVLPSKKSAKIRASSLLVGVPGKMPSLFISPEENMYDRYSACLAATEGLRKARDASLAMGKQPLGNGSAVGSDPSGGLLGVLRRQGKHVGRAVTKGKDDEEYKRACAQYVLQSSRVIRALGLSVSQFNQLGREVGNDPVLKERVMEQAYLYRMAATLKIPKMPLIEDPSSEQLLKAHRRRRVQMFARSMTEIEELRSEQTERLKRSLNVDRLPDGLNICDPSIQPLLSPKVRAVIEAFPLQAEIIVKKYGLNSDEFNQMLEETRCNPIFRWRVKKYMGKSGDKSAE</sequence>
<feature type="region of interest" description="Disordered" evidence="1">
    <location>
        <begin position="55"/>
        <end position="98"/>
    </location>
</feature>
<accession>A0A7S4I849</accession>
<dbReference type="Pfam" id="PF13767">
    <property type="entry name" value="DUF4168"/>
    <property type="match status" value="2"/>
</dbReference>
<protein>
    <recommendedName>
        <fullName evidence="3">DUF4168 domain-containing protein</fullName>
    </recommendedName>
</protein>
<dbReference type="AlphaFoldDB" id="A0A7S4I849"/>
<keyword evidence="2" id="KW-0732">Signal</keyword>
<dbReference type="InterPro" id="IPR025433">
    <property type="entry name" value="DUF4168"/>
</dbReference>
<feature type="chain" id="PRO_5031497651" description="DUF4168 domain-containing protein" evidence="2">
    <location>
        <begin position="24"/>
        <end position="426"/>
    </location>
</feature>
<feature type="signal peptide" evidence="2">
    <location>
        <begin position="1"/>
        <end position="23"/>
    </location>
</feature>
<evidence type="ECO:0000313" key="4">
    <source>
        <dbReference type="EMBL" id="CAE2221123.1"/>
    </source>
</evidence>
<feature type="compositionally biased region" description="Basic residues" evidence="1">
    <location>
        <begin position="71"/>
        <end position="80"/>
    </location>
</feature>
<name>A0A7S4I849_9STRA</name>
<proteinExistence type="predicted"/>
<feature type="domain" description="DUF4168" evidence="3">
    <location>
        <begin position="321"/>
        <end position="413"/>
    </location>
</feature>